<dbReference type="InterPro" id="IPR020904">
    <property type="entry name" value="Sc_DH/Rdtase_CS"/>
</dbReference>
<name>A0A507B4S9_9PEZI</name>
<dbReference type="SUPFAM" id="SSF51735">
    <property type="entry name" value="NAD(P)-binding Rossmann-fold domains"/>
    <property type="match status" value="1"/>
</dbReference>
<dbReference type="PANTHER" id="PTHR44229">
    <property type="entry name" value="15-HYDROXYPROSTAGLANDIN DEHYDROGENASE [NAD(+)]"/>
    <property type="match status" value="1"/>
</dbReference>
<organism evidence="4 5">
    <name type="scientific">Thyridium curvatum</name>
    <dbReference type="NCBI Taxonomy" id="1093900"/>
    <lineage>
        <taxon>Eukaryota</taxon>
        <taxon>Fungi</taxon>
        <taxon>Dikarya</taxon>
        <taxon>Ascomycota</taxon>
        <taxon>Pezizomycotina</taxon>
        <taxon>Sordariomycetes</taxon>
        <taxon>Sordariomycetidae</taxon>
        <taxon>Thyridiales</taxon>
        <taxon>Thyridiaceae</taxon>
        <taxon>Thyridium</taxon>
    </lineage>
</organism>
<dbReference type="PROSITE" id="PS00061">
    <property type="entry name" value="ADH_SHORT"/>
    <property type="match status" value="1"/>
</dbReference>
<dbReference type="Pfam" id="PF00106">
    <property type="entry name" value="adh_short"/>
    <property type="match status" value="1"/>
</dbReference>
<dbReference type="STRING" id="1093900.A0A507B4S9"/>
<accession>A0A507B4S9</accession>
<evidence type="ECO:0008006" key="6">
    <source>
        <dbReference type="Google" id="ProtNLM"/>
    </source>
</evidence>
<evidence type="ECO:0000313" key="5">
    <source>
        <dbReference type="Proteomes" id="UP000319257"/>
    </source>
</evidence>
<keyword evidence="2" id="KW-0521">NADP</keyword>
<keyword evidence="3" id="KW-0560">Oxidoreductase</keyword>
<dbReference type="PRINTS" id="PR00081">
    <property type="entry name" value="GDHRDH"/>
</dbReference>
<evidence type="ECO:0000256" key="2">
    <source>
        <dbReference type="ARBA" id="ARBA00022857"/>
    </source>
</evidence>
<evidence type="ECO:0000256" key="1">
    <source>
        <dbReference type="ARBA" id="ARBA00006484"/>
    </source>
</evidence>
<dbReference type="Proteomes" id="UP000319257">
    <property type="component" value="Unassembled WGS sequence"/>
</dbReference>
<dbReference type="AlphaFoldDB" id="A0A507B4S9"/>
<evidence type="ECO:0000256" key="3">
    <source>
        <dbReference type="ARBA" id="ARBA00023002"/>
    </source>
</evidence>
<sequence>MAKSAIITGGASGMGLAVAQALAARGGWDLHLVDLNAEAGKAAASSLPGATFHQADATKYASLAAAFEAAFKSSGRVDFVFANAGIAERDNFYMRHDTGSGPPPEPDMLVIKICLDAVVTTTYLAQHYFRQSPQDNQSLVMTASCGGIYPSAYSPMYSAAKHGVVGFMRCVATHFWHKDRIRVNAICPGTVRTNLLSQKEWQNFPAEYFTPVEKIVEAVLILVDGKDDTPAEKTRIDGVEADKKGVLWGEAVELSGANHYYRTKPKFSDSGMQAVMAATEMEEMQR</sequence>
<dbReference type="OrthoDB" id="37659at2759"/>
<gene>
    <name evidence="4" type="ORF">E0L32_004932</name>
</gene>
<dbReference type="PANTHER" id="PTHR44229:SF4">
    <property type="entry name" value="15-HYDROXYPROSTAGLANDIN DEHYDROGENASE [NAD(+)]"/>
    <property type="match status" value="1"/>
</dbReference>
<comment type="similarity">
    <text evidence="1">Belongs to the short-chain dehydrogenases/reductases (SDR) family.</text>
</comment>
<dbReference type="InterPro" id="IPR036291">
    <property type="entry name" value="NAD(P)-bd_dom_sf"/>
</dbReference>
<proteinExistence type="inferred from homology"/>
<evidence type="ECO:0000313" key="4">
    <source>
        <dbReference type="EMBL" id="TPX14823.1"/>
    </source>
</evidence>
<dbReference type="InParanoid" id="A0A507B4S9"/>
<dbReference type="RefSeq" id="XP_030996534.1">
    <property type="nucleotide sequence ID" value="XM_031139397.1"/>
</dbReference>
<reference evidence="4 5" key="1">
    <citation type="submission" date="2019-06" db="EMBL/GenBank/DDBJ databases">
        <title>Draft genome sequence of the filamentous fungus Phialemoniopsis curvata isolated from diesel fuel.</title>
        <authorList>
            <person name="Varaljay V.A."/>
            <person name="Lyon W.J."/>
            <person name="Crouch A.L."/>
            <person name="Drake C.E."/>
            <person name="Hollomon J.M."/>
            <person name="Nadeau L.J."/>
            <person name="Nunn H.S."/>
            <person name="Stevenson B.S."/>
            <person name="Bojanowski C.L."/>
            <person name="Crookes-Goodson W.J."/>
        </authorList>
    </citation>
    <scope>NUCLEOTIDE SEQUENCE [LARGE SCALE GENOMIC DNA]</scope>
    <source>
        <strain evidence="4 5">D216</strain>
    </source>
</reference>
<dbReference type="InterPro" id="IPR002347">
    <property type="entry name" value="SDR_fam"/>
</dbReference>
<comment type="caution">
    <text evidence="4">The sequence shown here is derived from an EMBL/GenBank/DDBJ whole genome shotgun (WGS) entry which is preliminary data.</text>
</comment>
<dbReference type="GO" id="GO:0016616">
    <property type="term" value="F:oxidoreductase activity, acting on the CH-OH group of donors, NAD or NADP as acceptor"/>
    <property type="evidence" value="ECO:0007669"/>
    <property type="project" value="TreeGrafter"/>
</dbReference>
<dbReference type="GeneID" id="41972379"/>
<keyword evidence="5" id="KW-1185">Reference proteome</keyword>
<dbReference type="Gene3D" id="3.40.50.720">
    <property type="entry name" value="NAD(P)-binding Rossmann-like Domain"/>
    <property type="match status" value="1"/>
</dbReference>
<protein>
    <recommendedName>
        <fullName evidence="6">NAD(P)-binding protein</fullName>
    </recommendedName>
</protein>
<dbReference type="GO" id="GO:0005737">
    <property type="term" value="C:cytoplasm"/>
    <property type="evidence" value="ECO:0007669"/>
    <property type="project" value="TreeGrafter"/>
</dbReference>
<dbReference type="EMBL" id="SKBQ01000025">
    <property type="protein sequence ID" value="TPX14823.1"/>
    <property type="molecule type" value="Genomic_DNA"/>
</dbReference>